<dbReference type="Proteomes" id="UP000595140">
    <property type="component" value="Unassembled WGS sequence"/>
</dbReference>
<name>A0A484N7W2_9ASTE</name>
<evidence type="ECO:0000313" key="1">
    <source>
        <dbReference type="EMBL" id="VFQ97212.1"/>
    </source>
</evidence>
<dbReference type="AlphaFoldDB" id="A0A484N7W2"/>
<sequence length="68" mass="7835">MGLKRFGICKILASHRCLDSTIAAMGRTPHRCLAWFWKLVWLRGRLPIDGKIFPSLGGWLVKNPWFLP</sequence>
<dbReference type="EMBL" id="OOIL02006481">
    <property type="protein sequence ID" value="VFQ97212.1"/>
    <property type="molecule type" value="Genomic_DNA"/>
</dbReference>
<gene>
    <name evidence="1" type="ORF">CCAM_LOCUS38988</name>
</gene>
<protein>
    <submittedName>
        <fullName evidence="1">Uncharacterized protein</fullName>
    </submittedName>
</protein>
<keyword evidence="2" id="KW-1185">Reference proteome</keyword>
<reference evidence="1 2" key="1">
    <citation type="submission" date="2018-04" db="EMBL/GenBank/DDBJ databases">
        <authorList>
            <person name="Vogel A."/>
        </authorList>
    </citation>
    <scope>NUCLEOTIDE SEQUENCE [LARGE SCALE GENOMIC DNA]</scope>
</reference>
<proteinExistence type="predicted"/>
<accession>A0A484N7W2</accession>
<evidence type="ECO:0000313" key="2">
    <source>
        <dbReference type="Proteomes" id="UP000595140"/>
    </source>
</evidence>
<organism evidence="1 2">
    <name type="scientific">Cuscuta campestris</name>
    <dbReference type="NCBI Taxonomy" id="132261"/>
    <lineage>
        <taxon>Eukaryota</taxon>
        <taxon>Viridiplantae</taxon>
        <taxon>Streptophyta</taxon>
        <taxon>Embryophyta</taxon>
        <taxon>Tracheophyta</taxon>
        <taxon>Spermatophyta</taxon>
        <taxon>Magnoliopsida</taxon>
        <taxon>eudicotyledons</taxon>
        <taxon>Gunneridae</taxon>
        <taxon>Pentapetalae</taxon>
        <taxon>asterids</taxon>
        <taxon>lamiids</taxon>
        <taxon>Solanales</taxon>
        <taxon>Convolvulaceae</taxon>
        <taxon>Cuscuteae</taxon>
        <taxon>Cuscuta</taxon>
        <taxon>Cuscuta subgen. Grammica</taxon>
        <taxon>Cuscuta sect. Cleistogrammica</taxon>
    </lineage>
</organism>